<evidence type="ECO:0000256" key="2">
    <source>
        <dbReference type="ARBA" id="ARBA00022705"/>
    </source>
</evidence>
<evidence type="ECO:0000256" key="1">
    <source>
        <dbReference type="ARBA" id="ARBA00022515"/>
    </source>
</evidence>
<dbReference type="InterPro" id="IPR012340">
    <property type="entry name" value="NA-bd_OB-fold"/>
</dbReference>
<comment type="caution">
    <text evidence="5">The sequence shown here is derived from an EMBL/GenBank/DDBJ whole genome shotgun (WGS) entry which is preliminary data.</text>
</comment>
<dbReference type="InterPro" id="IPR000424">
    <property type="entry name" value="Primosome_PriB/ssb"/>
</dbReference>
<evidence type="ECO:0000256" key="3">
    <source>
        <dbReference type="ARBA" id="ARBA00023125"/>
    </source>
</evidence>
<dbReference type="EMBL" id="JBGUAW010000012">
    <property type="protein sequence ID" value="MFA9462317.1"/>
    <property type="molecule type" value="Genomic_DNA"/>
</dbReference>
<keyword evidence="6" id="KW-1185">Reference proteome</keyword>
<name>A0ABV4TYD5_9GAMM</name>
<dbReference type="Pfam" id="PF22657">
    <property type="entry name" value="SSB_1"/>
    <property type="match status" value="1"/>
</dbReference>
<reference evidence="5 6" key="1">
    <citation type="submission" date="2024-08" db="EMBL/GenBank/DDBJ databases">
        <title>Whole-genome sequencing of halo(alkali)philic microorganisms from hypersaline lakes.</title>
        <authorList>
            <person name="Sorokin D.Y."/>
            <person name="Merkel A.Y."/>
            <person name="Messina E."/>
            <person name="Yakimov M."/>
        </authorList>
    </citation>
    <scope>NUCLEOTIDE SEQUENCE [LARGE SCALE GENOMIC DNA]</scope>
    <source>
        <strain evidence="5 6">Cl-TMA</strain>
    </source>
</reference>
<dbReference type="Gene3D" id="2.40.50.140">
    <property type="entry name" value="Nucleic acid-binding proteins"/>
    <property type="match status" value="1"/>
</dbReference>
<gene>
    <name evidence="5" type="ORF">ACERLL_16000</name>
</gene>
<protein>
    <submittedName>
        <fullName evidence="5">Primosomal replication protein N</fullName>
    </submittedName>
</protein>
<evidence type="ECO:0000313" key="6">
    <source>
        <dbReference type="Proteomes" id="UP001575181"/>
    </source>
</evidence>
<keyword evidence="2" id="KW-0235">DNA replication</keyword>
<evidence type="ECO:0000256" key="4">
    <source>
        <dbReference type="PROSITE-ProRule" id="PRU00252"/>
    </source>
</evidence>
<dbReference type="InterPro" id="IPR023646">
    <property type="entry name" value="Prisomal_replication_PriB"/>
</dbReference>
<keyword evidence="1" id="KW-0639">Primosome</keyword>
<dbReference type="Proteomes" id="UP001575181">
    <property type="component" value="Unassembled WGS sequence"/>
</dbReference>
<dbReference type="SUPFAM" id="SSF50249">
    <property type="entry name" value="Nucleic acid-binding proteins"/>
    <property type="match status" value="1"/>
</dbReference>
<dbReference type="PROSITE" id="PS50935">
    <property type="entry name" value="SSB"/>
    <property type="match status" value="1"/>
</dbReference>
<evidence type="ECO:0000313" key="5">
    <source>
        <dbReference type="EMBL" id="MFA9462317.1"/>
    </source>
</evidence>
<accession>A0ABV4TYD5</accession>
<organism evidence="5 6">
    <name type="scientific">Thiohalorhabdus methylotrophus</name>
    <dbReference type="NCBI Taxonomy" id="3242694"/>
    <lineage>
        <taxon>Bacteria</taxon>
        <taxon>Pseudomonadati</taxon>
        <taxon>Pseudomonadota</taxon>
        <taxon>Gammaproteobacteria</taxon>
        <taxon>Thiohalorhabdales</taxon>
        <taxon>Thiohalorhabdaceae</taxon>
        <taxon>Thiohalorhabdus</taxon>
    </lineage>
</organism>
<proteinExistence type="predicted"/>
<keyword evidence="3 4" id="KW-0238">DNA-binding</keyword>
<dbReference type="RefSeq" id="WP_373657107.1">
    <property type="nucleotide sequence ID" value="NZ_JBGUAW010000012.1"/>
</dbReference>
<sequence length="116" mass="12649">MSEPENRICLEGTVLPGAETRWTPAGLPLTRFELEHSSRVVIAEMKRVVQCRITVVALGEALSGQAKGLAAGGACRVEGVLGQRVRRWRGEEPMYGRFELHATTLSPLNGPPNEPE</sequence>